<dbReference type="HOGENOM" id="CLU_2721130_0_0_11"/>
<evidence type="ECO:0000256" key="1">
    <source>
        <dbReference type="SAM" id="Phobius"/>
    </source>
</evidence>
<dbReference type="RefSeq" id="WP_004600109.1">
    <property type="nucleotide sequence ID" value="NZ_HF541865.1"/>
</dbReference>
<evidence type="ECO:0000313" key="3">
    <source>
        <dbReference type="Proteomes" id="UP000006078"/>
    </source>
</evidence>
<dbReference type="Proteomes" id="UP000006078">
    <property type="component" value="Unassembled WGS sequence"/>
</dbReference>
<keyword evidence="1" id="KW-0812">Transmembrane</keyword>
<keyword evidence="1" id="KW-0472">Membrane</keyword>
<keyword evidence="3" id="KW-1185">Reference proteome</keyword>
<gene>
    <name evidence="2" type="ORF">HMPREF9719_00219</name>
</gene>
<protein>
    <submittedName>
        <fullName evidence="2">Uncharacterized protein</fullName>
    </submittedName>
</protein>
<proteinExistence type="predicted"/>
<feature type="transmembrane region" description="Helical" evidence="1">
    <location>
        <begin position="49"/>
        <end position="69"/>
    </location>
</feature>
<evidence type="ECO:0000313" key="2">
    <source>
        <dbReference type="EMBL" id="EJZ82817.1"/>
    </source>
</evidence>
<name>K0YGX0_9CORY</name>
<dbReference type="EMBL" id="AHAE01000016">
    <property type="protein sequence ID" value="EJZ82817.1"/>
    <property type="molecule type" value="Genomic_DNA"/>
</dbReference>
<keyword evidence="1" id="KW-1133">Transmembrane helix</keyword>
<dbReference type="AlphaFoldDB" id="K0YGX0"/>
<accession>K0YGX0</accession>
<organism evidence="2 3">
    <name type="scientific">Corynebacterium otitidis ATCC 51513</name>
    <dbReference type="NCBI Taxonomy" id="883169"/>
    <lineage>
        <taxon>Bacteria</taxon>
        <taxon>Bacillati</taxon>
        <taxon>Actinomycetota</taxon>
        <taxon>Actinomycetes</taxon>
        <taxon>Mycobacteriales</taxon>
        <taxon>Corynebacteriaceae</taxon>
        <taxon>Corynebacterium</taxon>
    </lineage>
</organism>
<reference evidence="2 3" key="1">
    <citation type="submission" date="2012-08" db="EMBL/GenBank/DDBJ databases">
        <title>The Genome Sequence of Turicella otitidis ATCC 51513.</title>
        <authorList>
            <consortium name="The Broad Institute Genome Sequencing Platform"/>
            <person name="Earl A."/>
            <person name="Ward D."/>
            <person name="Feldgarden M."/>
            <person name="Gevers D."/>
            <person name="Huys G."/>
            <person name="Walker B."/>
            <person name="Young S.K."/>
            <person name="Zeng Q."/>
            <person name="Gargeya S."/>
            <person name="Fitzgerald M."/>
            <person name="Haas B."/>
            <person name="Abouelleil A."/>
            <person name="Alvarado L."/>
            <person name="Arachchi H.M."/>
            <person name="Berlin A.M."/>
            <person name="Chapman S.B."/>
            <person name="Goldberg J."/>
            <person name="Griggs A."/>
            <person name="Gujja S."/>
            <person name="Hansen M."/>
            <person name="Howarth C."/>
            <person name="Imamovic A."/>
            <person name="Larimer J."/>
            <person name="McCowen C."/>
            <person name="Montmayeur A."/>
            <person name="Murphy C."/>
            <person name="Neiman D."/>
            <person name="Pearson M."/>
            <person name="Priest M."/>
            <person name="Roberts A."/>
            <person name="Saif S."/>
            <person name="Shea T."/>
            <person name="Sisk P."/>
            <person name="Sykes S."/>
            <person name="Wortman J."/>
            <person name="Nusbaum C."/>
            <person name="Birren B."/>
        </authorList>
    </citation>
    <scope>NUCLEOTIDE SEQUENCE [LARGE SCALE GENOMIC DNA]</scope>
    <source>
        <strain evidence="2 3">ATCC 51513</strain>
    </source>
</reference>
<sequence length="72" mass="6626">MAGWVALASSEAAGGDAGGGVIVQLVLFLAAGLLVGATWGAYQARARGATIVLGVLAAAAGAAALGIAFGGG</sequence>
<dbReference type="STRING" id="29321.AAV33_05955"/>
<comment type="caution">
    <text evidence="2">The sequence shown here is derived from an EMBL/GenBank/DDBJ whole genome shotgun (WGS) entry which is preliminary data.</text>
</comment>
<feature type="transmembrane region" description="Helical" evidence="1">
    <location>
        <begin position="22"/>
        <end position="42"/>
    </location>
</feature>